<dbReference type="Gene3D" id="3.40.630.30">
    <property type="match status" value="1"/>
</dbReference>
<dbReference type="InterPro" id="IPR016181">
    <property type="entry name" value="Acyl_CoA_acyltransferase"/>
</dbReference>
<accession>A0ABW9GU08</accession>
<dbReference type="Pfam" id="PF13302">
    <property type="entry name" value="Acetyltransf_3"/>
    <property type="match status" value="1"/>
</dbReference>
<keyword evidence="1" id="KW-0808">Transferase</keyword>
<sequence length="340" mass="36558">MTAHKAAAWPRRSPLGLLIDGELLAPHWLLVLARWRQAGHGWWLLGHPGRGGPGAQGAILPGCEPDGWLDASQLLADWLTPAPDSLGAGLPNRQILLSGSLSLQVLARELGLLTLGPCGGDQDLAPGDPLGPALTRLLAKHLTIPALSEVSAPLTPSFNEVTTSLPSPPSLASSACLTLRPLQPGDDTWIRRYCRDGALSRYTLNIPHPYPDEGALDWLRLCWRRQALGQGWSWAITLDDEGAEEAVGTLSLGRDGSLAWWVGLPWQNRGLATRAARLVRDFAFGRAHLPEINACHMTANLASGRVMAKLGMVDLGVSALASRPDCLVRHWRLAAPGDER</sequence>
<dbReference type="SUPFAM" id="SSF55729">
    <property type="entry name" value="Acyl-CoA N-acyltransferases (Nat)"/>
    <property type="match status" value="1"/>
</dbReference>
<dbReference type="Proteomes" id="UP001630969">
    <property type="component" value="Unassembled WGS sequence"/>
</dbReference>
<evidence type="ECO:0000313" key="5">
    <source>
        <dbReference type="EMBL" id="MFM4893448.1"/>
    </source>
</evidence>
<evidence type="ECO:0000256" key="3">
    <source>
        <dbReference type="ARBA" id="ARBA00038502"/>
    </source>
</evidence>
<comment type="similarity">
    <text evidence="3">Belongs to the acetyltransferase family. RimJ subfamily.</text>
</comment>
<dbReference type="EMBL" id="JBGXBU010000004">
    <property type="protein sequence ID" value="MFM4893448.1"/>
    <property type="molecule type" value="Genomic_DNA"/>
</dbReference>
<dbReference type="GeneID" id="97220694"/>
<evidence type="ECO:0000256" key="1">
    <source>
        <dbReference type="ARBA" id="ARBA00022679"/>
    </source>
</evidence>
<evidence type="ECO:0000256" key="2">
    <source>
        <dbReference type="ARBA" id="ARBA00023315"/>
    </source>
</evidence>
<protein>
    <submittedName>
        <fullName evidence="5">GNAT family N-acetyltransferase</fullName>
    </submittedName>
</protein>
<dbReference type="PANTHER" id="PTHR43792">
    <property type="entry name" value="GNAT FAMILY, PUTATIVE (AFU_ORTHOLOGUE AFUA_3G00765)-RELATED-RELATED"/>
    <property type="match status" value="1"/>
</dbReference>
<name>A0ABW9GU08_9GAMM</name>
<dbReference type="InterPro" id="IPR051531">
    <property type="entry name" value="N-acetyltransferase"/>
</dbReference>
<organism evidence="5 6">
    <name type="scientific">Aeromonas bivalvium</name>
    <dbReference type="NCBI Taxonomy" id="440079"/>
    <lineage>
        <taxon>Bacteria</taxon>
        <taxon>Pseudomonadati</taxon>
        <taxon>Pseudomonadota</taxon>
        <taxon>Gammaproteobacteria</taxon>
        <taxon>Aeromonadales</taxon>
        <taxon>Aeromonadaceae</taxon>
        <taxon>Aeromonas</taxon>
    </lineage>
</organism>
<feature type="domain" description="N-acetyltransferase" evidence="4">
    <location>
        <begin position="177"/>
        <end position="313"/>
    </location>
</feature>
<reference evidence="5 6" key="1">
    <citation type="submission" date="2024-09" db="EMBL/GenBank/DDBJ databases">
        <title>Aeromonas strains Genome sequencing and assembly.</title>
        <authorList>
            <person name="Hu X."/>
            <person name="Tang B."/>
        </authorList>
    </citation>
    <scope>NUCLEOTIDE SEQUENCE [LARGE SCALE GENOMIC DNA]</scope>
    <source>
        <strain evidence="5 6">NB23SCDHY001</strain>
    </source>
</reference>
<evidence type="ECO:0000259" key="4">
    <source>
        <dbReference type="Pfam" id="PF13302"/>
    </source>
</evidence>
<evidence type="ECO:0000313" key="6">
    <source>
        <dbReference type="Proteomes" id="UP001630969"/>
    </source>
</evidence>
<keyword evidence="6" id="KW-1185">Reference proteome</keyword>
<dbReference type="RefSeq" id="WP_408790185.1">
    <property type="nucleotide sequence ID" value="NZ_JBGXBU010000004.1"/>
</dbReference>
<gene>
    <name evidence="5" type="ORF">ACEUDJ_11305</name>
</gene>
<keyword evidence="2" id="KW-0012">Acyltransferase</keyword>
<dbReference type="PANTHER" id="PTHR43792:SF8">
    <property type="entry name" value="[RIBOSOMAL PROTEIN US5]-ALANINE N-ACETYLTRANSFERASE"/>
    <property type="match status" value="1"/>
</dbReference>
<proteinExistence type="inferred from homology"/>
<dbReference type="InterPro" id="IPR000182">
    <property type="entry name" value="GNAT_dom"/>
</dbReference>
<comment type="caution">
    <text evidence="5">The sequence shown here is derived from an EMBL/GenBank/DDBJ whole genome shotgun (WGS) entry which is preliminary data.</text>
</comment>